<comment type="caution">
    <text evidence="2">The sequence shown here is derived from an EMBL/GenBank/DDBJ whole genome shotgun (WGS) entry which is preliminary data.</text>
</comment>
<dbReference type="Proteomes" id="UP000186308">
    <property type="component" value="Unassembled WGS sequence"/>
</dbReference>
<name>A0A8G2CKU0_ACIRU</name>
<dbReference type="SMART" id="SM00881">
    <property type="entry name" value="CoA_binding"/>
    <property type="match status" value="1"/>
</dbReference>
<evidence type="ECO:0000259" key="1">
    <source>
        <dbReference type="SMART" id="SM00881"/>
    </source>
</evidence>
<reference evidence="2 3" key="1">
    <citation type="submission" date="2017-01" db="EMBL/GenBank/DDBJ databases">
        <authorList>
            <person name="Varghese N."/>
            <person name="Submissions S."/>
        </authorList>
    </citation>
    <scope>NUCLEOTIDE SEQUENCE [LARGE SCALE GENOMIC DNA]</scope>
    <source>
        <strain evidence="2 3">ATCC 35905</strain>
    </source>
</reference>
<proteinExistence type="predicted"/>
<dbReference type="InterPro" id="IPR036291">
    <property type="entry name" value="NAD(P)-bd_dom_sf"/>
</dbReference>
<dbReference type="PANTHER" id="PTHR33303">
    <property type="entry name" value="CYTOPLASMIC PROTEIN-RELATED"/>
    <property type="match status" value="1"/>
</dbReference>
<dbReference type="InterPro" id="IPR003781">
    <property type="entry name" value="CoA-bd"/>
</dbReference>
<dbReference type="RefSeq" id="WP_029313559.1">
    <property type="nucleotide sequence ID" value="NZ_FTNE01000010.1"/>
</dbReference>
<gene>
    <name evidence="2" type="ORF">SAMN05421828_110106</name>
</gene>
<sequence>MSADGLTDAAIRTILTTTRRIALVGASANPARPSNEVLHSLLARGYDVTPVNPGLAGQTLHGRIVVASLDAAAPLDMVDLFRASDKVLPAVQDAIRLGARTIWMQLGVINHEAATLARNAGLTIVMNRCPLIEIARLGIAER</sequence>
<accession>A0A8G2CKU0</accession>
<keyword evidence="3" id="KW-1185">Reference proteome</keyword>
<dbReference type="EMBL" id="FTNE01000010">
    <property type="protein sequence ID" value="SIQ84919.1"/>
    <property type="molecule type" value="Genomic_DNA"/>
</dbReference>
<dbReference type="Gene3D" id="3.40.50.720">
    <property type="entry name" value="NAD(P)-binding Rossmann-like Domain"/>
    <property type="match status" value="1"/>
</dbReference>
<protein>
    <recommendedName>
        <fullName evidence="1">CoA-binding domain-containing protein</fullName>
    </recommendedName>
</protein>
<dbReference type="SUPFAM" id="SSF51735">
    <property type="entry name" value="NAD(P)-binding Rossmann-fold domains"/>
    <property type="match status" value="1"/>
</dbReference>
<evidence type="ECO:0000313" key="3">
    <source>
        <dbReference type="Proteomes" id="UP000186308"/>
    </source>
</evidence>
<evidence type="ECO:0000313" key="2">
    <source>
        <dbReference type="EMBL" id="SIQ84919.1"/>
    </source>
</evidence>
<feature type="domain" description="CoA-binding" evidence="1">
    <location>
        <begin position="14"/>
        <end position="108"/>
    </location>
</feature>
<dbReference type="Pfam" id="PF13380">
    <property type="entry name" value="CoA_binding_2"/>
    <property type="match status" value="1"/>
</dbReference>
<dbReference type="AlphaFoldDB" id="A0A8G2CKU0"/>
<dbReference type="OrthoDB" id="9804695at2"/>
<dbReference type="PANTHER" id="PTHR33303:SF2">
    <property type="entry name" value="COA-BINDING DOMAIN-CONTAINING PROTEIN"/>
    <property type="match status" value="1"/>
</dbReference>
<organism evidence="2 3">
    <name type="scientific">Acidiphilium rubrum</name>
    <dbReference type="NCBI Taxonomy" id="526"/>
    <lineage>
        <taxon>Bacteria</taxon>
        <taxon>Pseudomonadati</taxon>
        <taxon>Pseudomonadota</taxon>
        <taxon>Alphaproteobacteria</taxon>
        <taxon>Acetobacterales</taxon>
        <taxon>Acidocellaceae</taxon>
        <taxon>Acidiphilium</taxon>
    </lineage>
</organism>